<dbReference type="InterPro" id="IPR007345">
    <property type="entry name" value="Polysacch_pyruvyl_Trfase"/>
</dbReference>
<keyword evidence="3" id="KW-1185">Reference proteome</keyword>
<evidence type="ECO:0000259" key="1">
    <source>
        <dbReference type="Pfam" id="PF04230"/>
    </source>
</evidence>
<dbReference type="Pfam" id="PF04230">
    <property type="entry name" value="PS_pyruv_trans"/>
    <property type="match status" value="1"/>
</dbReference>
<dbReference type="GO" id="GO:0016740">
    <property type="term" value="F:transferase activity"/>
    <property type="evidence" value="ECO:0007669"/>
    <property type="project" value="UniProtKB-KW"/>
</dbReference>
<dbReference type="RefSeq" id="WP_218477828.1">
    <property type="nucleotide sequence ID" value="NZ_BAABJN010000008.1"/>
</dbReference>
<feature type="domain" description="Polysaccharide pyruvyl transferase" evidence="1">
    <location>
        <begin position="31"/>
        <end position="373"/>
    </location>
</feature>
<proteinExistence type="predicted"/>
<sequence length="460" mass="49280">MGTQGSAAERAGIAEGDIRVLVENGEYWLRNRGDIAMMAVTVERLRARWPRARIGVLTHQPGILQAMLPEAEPLCGPDWNWRPDGWHGRLSRTAGTRLVGPAALRWRAATDGPKDRLRALRSAAARRRAAGPGITEHVTVPEDTEFPVEIPAAVEQASLVLALGGGYMTDIDRYQAHRTLNLLEHARSLGIPTALVGQGVGPLRDPALLRRASEVLPGVGFLALREGRRGPELLARLGVAPERVLVTGDDAVEFSYRLRQAKIGADIGLCLRIADYSRVSAAAQATLGRVVRACAGQLGAGVVPLIISEYASEDRLSTLPLLAGASGARPAVGRGGTPHDVARQVAGCRVLVTSAYHLAVFALSQGIPAVGITASEYYDDKFHGLAQMFGTGLRIVHLDDPALDQTLTDAVRDLWDEAPSVRDALQQKAVEQIDASRAGLERVFRLVESGPVRPGHHRGG</sequence>
<dbReference type="EMBL" id="CP078145">
    <property type="protein sequence ID" value="QXN95070.1"/>
    <property type="molecule type" value="Genomic_DNA"/>
</dbReference>
<evidence type="ECO:0000313" key="2">
    <source>
        <dbReference type="EMBL" id="QXN95070.1"/>
    </source>
</evidence>
<dbReference type="PANTHER" id="PTHR36836">
    <property type="entry name" value="COLANIC ACID BIOSYNTHESIS PROTEIN WCAK"/>
    <property type="match status" value="1"/>
</dbReference>
<evidence type="ECO:0000313" key="3">
    <source>
        <dbReference type="Proteomes" id="UP000694257"/>
    </source>
</evidence>
<gene>
    <name evidence="2" type="ORF">KV110_19715</name>
</gene>
<keyword evidence="2" id="KW-0808">Transferase</keyword>
<dbReference type="PANTHER" id="PTHR36836:SF1">
    <property type="entry name" value="COLANIC ACID BIOSYNTHESIS PROTEIN WCAK"/>
    <property type="match status" value="1"/>
</dbReference>
<protein>
    <submittedName>
        <fullName evidence="2">Polysaccharide pyruvyl transferase family protein</fullName>
    </submittedName>
</protein>
<accession>A0ABX8S392</accession>
<name>A0ABX8S392_NOCIO</name>
<organism evidence="2 3">
    <name type="scientific">Nocardia iowensis</name>
    <dbReference type="NCBI Taxonomy" id="204891"/>
    <lineage>
        <taxon>Bacteria</taxon>
        <taxon>Bacillati</taxon>
        <taxon>Actinomycetota</taxon>
        <taxon>Actinomycetes</taxon>
        <taxon>Mycobacteriales</taxon>
        <taxon>Nocardiaceae</taxon>
        <taxon>Nocardia</taxon>
    </lineage>
</organism>
<dbReference type="Proteomes" id="UP000694257">
    <property type="component" value="Chromosome"/>
</dbReference>
<reference evidence="2 3" key="1">
    <citation type="submission" date="2021-07" db="EMBL/GenBank/DDBJ databases">
        <title>Whole Genome Sequence of Nocardia Iowensis.</title>
        <authorList>
            <person name="Lamm A."/>
            <person name="Collins-Fairclough A.M."/>
            <person name="Bunk B."/>
            <person name="Sproer C."/>
        </authorList>
    </citation>
    <scope>NUCLEOTIDE SEQUENCE [LARGE SCALE GENOMIC DNA]</scope>
    <source>
        <strain evidence="2 3">NRRL 5646</strain>
    </source>
</reference>